<feature type="compositionally biased region" description="Low complexity" evidence="1">
    <location>
        <begin position="49"/>
        <end position="59"/>
    </location>
</feature>
<gene>
    <name evidence="2" type="ORF">LIER_33658</name>
</gene>
<evidence type="ECO:0000313" key="3">
    <source>
        <dbReference type="Proteomes" id="UP001454036"/>
    </source>
</evidence>
<evidence type="ECO:0000313" key="2">
    <source>
        <dbReference type="EMBL" id="GAA0186370.1"/>
    </source>
</evidence>
<reference evidence="2 3" key="1">
    <citation type="submission" date="2024-01" db="EMBL/GenBank/DDBJ databases">
        <title>The complete chloroplast genome sequence of Lithospermum erythrorhizon: insights into the phylogenetic relationship among Boraginaceae species and the maternal lineages of purple gromwells.</title>
        <authorList>
            <person name="Okada T."/>
            <person name="Watanabe K."/>
        </authorList>
    </citation>
    <scope>NUCLEOTIDE SEQUENCE [LARGE SCALE GENOMIC DNA]</scope>
</reference>
<organism evidence="2 3">
    <name type="scientific">Lithospermum erythrorhizon</name>
    <name type="common">Purple gromwell</name>
    <name type="synonym">Lithospermum officinale var. erythrorhizon</name>
    <dbReference type="NCBI Taxonomy" id="34254"/>
    <lineage>
        <taxon>Eukaryota</taxon>
        <taxon>Viridiplantae</taxon>
        <taxon>Streptophyta</taxon>
        <taxon>Embryophyta</taxon>
        <taxon>Tracheophyta</taxon>
        <taxon>Spermatophyta</taxon>
        <taxon>Magnoliopsida</taxon>
        <taxon>eudicotyledons</taxon>
        <taxon>Gunneridae</taxon>
        <taxon>Pentapetalae</taxon>
        <taxon>asterids</taxon>
        <taxon>lamiids</taxon>
        <taxon>Boraginales</taxon>
        <taxon>Boraginaceae</taxon>
        <taxon>Boraginoideae</taxon>
        <taxon>Lithospermeae</taxon>
        <taxon>Lithospermum</taxon>
    </lineage>
</organism>
<name>A0AAV3RZU5_LITER</name>
<dbReference type="AlphaFoldDB" id="A0AAV3RZU5"/>
<sequence length="120" mass="13147">MDCTNASSPNIVQAMPTYASSITKQPISQPMGAYTHNPKPHAPSPQKYSTHNSSSSHTTKPICSTPPPMSITSPVHEHPVILSTQELSAIIPSPYASSSFVRSPLKTPLQTLYYFPKRRR</sequence>
<comment type="caution">
    <text evidence="2">The sequence shown here is derived from an EMBL/GenBank/DDBJ whole genome shotgun (WGS) entry which is preliminary data.</text>
</comment>
<dbReference type="Proteomes" id="UP001454036">
    <property type="component" value="Unassembled WGS sequence"/>
</dbReference>
<proteinExistence type="predicted"/>
<evidence type="ECO:0000256" key="1">
    <source>
        <dbReference type="SAM" id="MobiDB-lite"/>
    </source>
</evidence>
<protein>
    <submittedName>
        <fullName evidence="2">Uncharacterized protein</fullName>
    </submittedName>
</protein>
<dbReference type="EMBL" id="BAABME010013632">
    <property type="protein sequence ID" value="GAA0186370.1"/>
    <property type="molecule type" value="Genomic_DNA"/>
</dbReference>
<accession>A0AAV3RZU5</accession>
<feature type="region of interest" description="Disordered" evidence="1">
    <location>
        <begin position="22"/>
        <end position="75"/>
    </location>
</feature>
<keyword evidence="3" id="KW-1185">Reference proteome</keyword>